<feature type="domain" description="DUF7745" evidence="1">
    <location>
        <begin position="27"/>
        <end position="183"/>
    </location>
</feature>
<evidence type="ECO:0000313" key="2">
    <source>
        <dbReference type="EMBL" id="PKI63898.1"/>
    </source>
</evidence>
<evidence type="ECO:0000259" key="1">
    <source>
        <dbReference type="Pfam" id="PF24924"/>
    </source>
</evidence>
<name>A0A2I0K5S3_PUNGR</name>
<dbReference type="Pfam" id="PF24924">
    <property type="entry name" value="DUF7745"/>
    <property type="match status" value="1"/>
</dbReference>
<dbReference type="EMBL" id="PGOL01000865">
    <property type="protein sequence ID" value="PKI63898.1"/>
    <property type="molecule type" value="Genomic_DNA"/>
</dbReference>
<sequence>MLHSISCPRLERITPPLEEITQIWTTLRQVDRDYITAFIGDVPLLATRNVDWNFLEATITFWNPDYAIFNIQGNELTLTIEEYRTLIGRTTSINDIVEPNFCTTRHTLILRLLGVRTTHLHAELAYSGGTEIVIEKHVLFIKTRACKDQGNFLRKDLCHAFLLLIFGTLLFPHSRGLIDAALASSQHPILAHQVELHYQH</sequence>
<gene>
    <name evidence="2" type="ORF">CRG98_015679</name>
</gene>
<organism evidence="2 3">
    <name type="scientific">Punica granatum</name>
    <name type="common">Pomegranate</name>
    <dbReference type="NCBI Taxonomy" id="22663"/>
    <lineage>
        <taxon>Eukaryota</taxon>
        <taxon>Viridiplantae</taxon>
        <taxon>Streptophyta</taxon>
        <taxon>Embryophyta</taxon>
        <taxon>Tracheophyta</taxon>
        <taxon>Spermatophyta</taxon>
        <taxon>Magnoliopsida</taxon>
        <taxon>eudicotyledons</taxon>
        <taxon>Gunneridae</taxon>
        <taxon>Pentapetalae</taxon>
        <taxon>rosids</taxon>
        <taxon>malvids</taxon>
        <taxon>Myrtales</taxon>
        <taxon>Lythraceae</taxon>
        <taxon>Punica</taxon>
    </lineage>
</organism>
<proteinExistence type="predicted"/>
<evidence type="ECO:0000313" key="3">
    <source>
        <dbReference type="Proteomes" id="UP000233551"/>
    </source>
</evidence>
<dbReference type="InterPro" id="IPR056647">
    <property type="entry name" value="DUF7745"/>
</dbReference>
<keyword evidence="3" id="KW-1185">Reference proteome</keyword>
<comment type="caution">
    <text evidence="2">The sequence shown here is derived from an EMBL/GenBank/DDBJ whole genome shotgun (WGS) entry which is preliminary data.</text>
</comment>
<protein>
    <recommendedName>
        <fullName evidence="1">DUF7745 domain-containing protein</fullName>
    </recommendedName>
</protein>
<dbReference type="AlphaFoldDB" id="A0A2I0K5S3"/>
<dbReference type="Proteomes" id="UP000233551">
    <property type="component" value="Unassembled WGS sequence"/>
</dbReference>
<reference evidence="2 3" key="1">
    <citation type="submission" date="2017-11" db="EMBL/GenBank/DDBJ databases">
        <title>De-novo sequencing of pomegranate (Punica granatum L.) genome.</title>
        <authorList>
            <person name="Akparov Z."/>
            <person name="Amiraslanov A."/>
            <person name="Hajiyeva S."/>
            <person name="Abbasov M."/>
            <person name="Kaur K."/>
            <person name="Hamwieh A."/>
            <person name="Solovyev V."/>
            <person name="Salamov A."/>
            <person name="Braich B."/>
            <person name="Kosarev P."/>
            <person name="Mahmoud A."/>
            <person name="Hajiyev E."/>
            <person name="Babayeva S."/>
            <person name="Izzatullayeva V."/>
            <person name="Mammadov A."/>
            <person name="Mammadov A."/>
            <person name="Sharifova S."/>
            <person name="Ojaghi J."/>
            <person name="Eynullazada K."/>
            <person name="Bayramov B."/>
            <person name="Abdulazimova A."/>
            <person name="Shahmuradov I."/>
        </authorList>
    </citation>
    <scope>NUCLEOTIDE SEQUENCE [LARGE SCALE GENOMIC DNA]</scope>
    <source>
        <strain evidence="3">cv. AG2017</strain>
        <tissue evidence="2">Leaf</tissue>
    </source>
</reference>
<accession>A0A2I0K5S3</accession>